<feature type="domain" description="F-box" evidence="1">
    <location>
        <begin position="201"/>
        <end position="237"/>
    </location>
</feature>
<dbReference type="Gene3D" id="3.80.10.10">
    <property type="entry name" value="Ribonuclease Inhibitor"/>
    <property type="match status" value="1"/>
</dbReference>
<dbReference type="SUPFAM" id="SSF52047">
    <property type="entry name" value="RNI-like"/>
    <property type="match status" value="1"/>
</dbReference>
<gene>
    <name evidence="2" type="ORF">EV421DRAFT_1824700</name>
</gene>
<dbReference type="SUPFAM" id="SSF81383">
    <property type="entry name" value="F-box domain"/>
    <property type="match status" value="1"/>
</dbReference>
<reference evidence="2" key="1">
    <citation type="submission" date="2023-06" db="EMBL/GenBank/DDBJ databases">
        <authorList>
            <consortium name="Lawrence Berkeley National Laboratory"/>
            <person name="Ahrendt S."/>
            <person name="Sahu N."/>
            <person name="Indic B."/>
            <person name="Wong-Bajracharya J."/>
            <person name="Merenyi Z."/>
            <person name="Ke H.-M."/>
            <person name="Monk M."/>
            <person name="Kocsube S."/>
            <person name="Drula E."/>
            <person name="Lipzen A."/>
            <person name="Balint B."/>
            <person name="Henrissat B."/>
            <person name="Andreopoulos B."/>
            <person name="Martin F.M."/>
            <person name="Harder C.B."/>
            <person name="Rigling D."/>
            <person name="Ford K.L."/>
            <person name="Foster G.D."/>
            <person name="Pangilinan J."/>
            <person name="Papanicolaou A."/>
            <person name="Barry K."/>
            <person name="LaButti K."/>
            <person name="Viragh M."/>
            <person name="Koriabine M."/>
            <person name="Yan M."/>
            <person name="Riley R."/>
            <person name="Champramary S."/>
            <person name="Plett K.L."/>
            <person name="Tsai I.J."/>
            <person name="Slot J."/>
            <person name="Sipos G."/>
            <person name="Plett J."/>
            <person name="Nagy L.G."/>
            <person name="Grigoriev I.V."/>
        </authorList>
    </citation>
    <scope>NUCLEOTIDE SEQUENCE</scope>
    <source>
        <strain evidence="2">FPL87.14</strain>
    </source>
</reference>
<protein>
    <recommendedName>
        <fullName evidence="1">F-box domain-containing protein</fullName>
    </recommendedName>
</protein>
<evidence type="ECO:0000313" key="2">
    <source>
        <dbReference type="EMBL" id="KAK0438422.1"/>
    </source>
</evidence>
<proteinExistence type="predicted"/>
<dbReference type="PROSITE" id="PS50181">
    <property type="entry name" value="FBOX"/>
    <property type="match status" value="1"/>
</dbReference>
<dbReference type="InterPro" id="IPR036047">
    <property type="entry name" value="F-box-like_dom_sf"/>
</dbReference>
<organism evidence="2 3">
    <name type="scientific">Armillaria borealis</name>
    <dbReference type="NCBI Taxonomy" id="47425"/>
    <lineage>
        <taxon>Eukaryota</taxon>
        <taxon>Fungi</taxon>
        <taxon>Dikarya</taxon>
        <taxon>Basidiomycota</taxon>
        <taxon>Agaricomycotina</taxon>
        <taxon>Agaricomycetes</taxon>
        <taxon>Agaricomycetidae</taxon>
        <taxon>Agaricales</taxon>
        <taxon>Marasmiineae</taxon>
        <taxon>Physalacriaceae</taxon>
        <taxon>Armillaria</taxon>
    </lineage>
</organism>
<accession>A0AA39ML97</accession>
<feature type="non-terminal residue" evidence="2">
    <location>
        <position position="681"/>
    </location>
</feature>
<keyword evidence="3" id="KW-1185">Reference proteome</keyword>
<comment type="caution">
    <text evidence="2">The sequence shown here is derived from an EMBL/GenBank/DDBJ whole genome shotgun (WGS) entry which is preliminary data.</text>
</comment>
<dbReference type="AlphaFoldDB" id="A0AA39ML97"/>
<dbReference type="Proteomes" id="UP001175226">
    <property type="component" value="Unassembled WGS sequence"/>
</dbReference>
<dbReference type="InterPro" id="IPR032675">
    <property type="entry name" value="LRR_dom_sf"/>
</dbReference>
<evidence type="ECO:0000313" key="3">
    <source>
        <dbReference type="Proteomes" id="UP001175226"/>
    </source>
</evidence>
<name>A0AA39ML97_9AGAR</name>
<dbReference type="InterPro" id="IPR001810">
    <property type="entry name" value="F-box_dom"/>
</dbReference>
<sequence>DEIFDPCYPFGLSATVMDTDSIYLLEDELSLRKTKHVSYGHSWPSLTHYDQLWTRETRWGPYKEFKEISERGGETTIIDDENFRFARLKAFFRSLKGFYTGRSDLTGRSRTRFDFLYARWEILITELDALTATVEPYQDEWVDYLEKKHKYTNYKMTNEELWKSFQERWLLPIRVDYATLMDMAESVRSRISDGVQPKFQKLLLHDLPDELLDAIYRHADLTSAVLLSATCRRMRTISLPFIYTSRDLGLRQSLKSMISRQDADAEVRKEHVIKVLLKASIRALEDAHFLLTRPDITSKLRSINVFNNWSSNAYLYHPDFPPSLFIPAISQAVCAVLRHTINVTSLSMFGFLLQDHIFEAIATLPTLRTLKLTGCLVESFMASPQLVRVQNLAVQVLGEEDLCTWEILTLFPNVVNISFFDTSRSMMELSDSVTLSRFVHLTRLSLGNVAGAIFPDIIHFLHHTTEYHLTHLKLIFTHPVDDANLIVLLDELQPHPMEIFIFDGLLEGKPAIIRHISRCLPGLTSLFLYRRESQRQQKTQVTCSWPLPPFEYAPYFSLFSKLRYFEWNCALNFGVTSWSILVFEGNDNCGPCGAPYKIWKSKDDDPDDDDSKHMLASVFAAYIPSLETVTVGSGRISPLASWSIARSGEGVTIEAIPMSRLYSSVQGIWNPTESGAGIETW</sequence>
<evidence type="ECO:0000259" key="1">
    <source>
        <dbReference type="PROSITE" id="PS50181"/>
    </source>
</evidence>
<dbReference type="EMBL" id="JAUEPT010000043">
    <property type="protein sequence ID" value="KAK0438422.1"/>
    <property type="molecule type" value="Genomic_DNA"/>
</dbReference>